<keyword evidence="3 5" id="KW-0067">ATP-binding</keyword>
<dbReference type="PANTHER" id="PTHR42939">
    <property type="entry name" value="ABC TRANSPORTER ATP-BINDING PROTEIN ALBC-RELATED"/>
    <property type="match status" value="1"/>
</dbReference>
<evidence type="ECO:0000256" key="1">
    <source>
        <dbReference type="ARBA" id="ARBA00022448"/>
    </source>
</evidence>
<organism evidence="5 6">
    <name type="scientific">Malacoplasma penetrans (strain HF-2)</name>
    <name type="common">Mycoplasma penetrans</name>
    <dbReference type="NCBI Taxonomy" id="272633"/>
    <lineage>
        <taxon>Bacteria</taxon>
        <taxon>Bacillati</taxon>
        <taxon>Mycoplasmatota</taxon>
        <taxon>Mycoplasmoidales</taxon>
        <taxon>Mycoplasmoidaceae</taxon>
        <taxon>Malacoplasma</taxon>
    </lineage>
</organism>
<dbReference type="InterPro" id="IPR003439">
    <property type="entry name" value="ABC_transporter-like_ATP-bd"/>
</dbReference>
<feature type="domain" description="ABC transporter" evidence="4">
    <location>
        <begin position="76"/>
        <end position="306"/>
    </location>
</feature>
<dbReference type="Gene3D" id="3.40.50.300">
    <property type="entry name" value="P-loop containing nucleotide triphosphate hydrolases"/>
    <property type="match status" value="1"/>
</dbReference>
<dbReference type="InParanoid" id="Q8EW49"/>
<dbReference type="Pfam" id="PF00005">
    <property type="entry name" value="ABC_tran"/>
    <property type="match status" value="1"/>
</dbReference>
<sequence>MNKTTKTNKLSKTKETSSNQDLLIKNLKSLLDNNIIDNNEYSLYVDRINNKFLSVDDKNKKQDNKDIDHNEREVVLEVINLTKHYPRREKPAIKDLNFKLRKNQFHVFIGANGAGKTTTIKALVGAYAKWEGLILINGKENTKTVSKLNVGYIPEKSVFPKNMSTKQYLVSMAMMSGIKKELATEFANKTLLELNMQNMANKNPNTFSSGQQKKILLSQALVHNPDILIMDEPTANLDPISRNEFYTLTKKLQEQGKTIFVSSHILSEVEKYADYVTILDGGRIVYSGPLDQNKDLEKLYFSYVKEGSVDTGIKKDY</sequence>
<evidence type="ECO:0000256" key="2">
    <source>
        <dbReference type="ARBA" id="ARBA00022741"/>
    </source>
</evidence>
<dbReference type="CDD" id="cd03230">
    <property type="entry name" value="ABC_DR_subfamily_A"/>
    <property type="match status" value="1"/>
</dbReference>
<dbReference type="HOGENOM" id="CLU_000604_1_2_14"/>
<keyword evidence="6" id="KW-1185">Reference proteome</keyword>
<dbReference type="FunCoup" id="Q8EW49">
    <property type="interactions" value="267"/>
</dbReference>
<dbReference type="eggNOG" id="COG1131">
    <property type="taxonomic scope" value="Bacteria"/>
</dbReference>
<dbReference type="Proteomes" id="UP000002522">
    <property type="component" value="Chromosome"/>
</dbReference>
<dbReference type="EMBL" id="BA000026">
    <property type="protein sequence ID" value="BAC44147.1"/>
    <property type="molecule type" value="Genomic_DNA"/>
</dbReference>
<protein>
    <submittedName>
        <fullName evidence="5">ABC transporter ATP-binding protein</fullName>
    </submittedName>
</protein>
<evidence type="ECO:0000313" key="6">
    <source>
        <dbReference type="Proteomes" id="UP000002522"/>
    </source>
</evidence>
<dbReference type="PROSITE" id="PS50893">
    <property type="entry name" value="ABC_TRANSPORTER_2"/>
    <property type="match status" value="1"/>
</dbReference>
<keyword evidence="2" id="KW-0547">Nucleotide-binding</keyword>
<name>Q8EW49_MALP2</name>
<evidence type="ECO:0000313" key="5">
    <source>
        <dbReference type="EMBL" id="BAC44147.1"/>
    </source>
</evidence>
<dbReference type="KEGG" id="mpe:MYPE3560"/>
<dbReference type="SUPFAM" id="SSF52540">
    <property type="entry name" value="P-loop containing nucleoside triphosphate hydrolases"/>
    <property type="match status" value="1"/>
</dbReference>
<dbReference type="InterPro" id="IPR017871">
    <property type="entry name" value="ABC_transporter-like_CS"/>
</dbReference>
<accession>Q8EW49</accession>
<dbReference type="STRING" id="272633.gene:10731468"/>
<keyword evidence="1" id="KW-0813">Transport</keyword>
<dbReference type="RefSeq" id="WP_011077183.1">
    <property type="nucleotide sequence ID" value="NC_004432.1"/>
</dbReference>
<evidence type="ECO:0000256" key="3">
    <source>
        <dbReference type="ARBA" id="ARBA00022840"/>
    </source>
</evidence>
<dbReference type="InterPro" id="IPR003593">
    <property type="entry name" value="AAA+_ATPase"/>
</dbReference>
<proteinExistence type="predicted"/>
<dbReference type="PROSITE" id="PS00211">
    <property type="entry name" value="ABC_TRANSPORTER_1"/>
    <property type="match status" value="1"/>
</dbReference>
<evidence type="ECO:0000259" key="4">
    <source>
        <dbReference type="PROSITE" id="PS50893"/>
    </source>
</evidence>
<dbReference type="PANTHER" id="PTHR42939:SF1">
    <property type="entry name" value="ABC TRANSPORTER ATP-BINDING PROTEIN ALBC-RELATED"/>
    <property type="match status" value="1"/>
</dbReference>
<gene>
    <name evidence="5" type="ordered locus">MYPE3560</name>
</gene>
<dbReference type="SMART" id="SM00382">
    <property type="entry name" value="AAA"/>
    <property type="match status" value="1"/>
</dbReference>
<dbReference type="AlphaFoldDB" id="Q8EW49"/>
<dbReference type="GO" id="GO:0005524">
    <property type="term" value="F:ATP binding"/>
    <property type="evidence" value="ECO:0007669"/>
    <property type="project" value="UniProtKB-KW"/>
</dbReference>
<dbReference type="InterPro" id="IPR027417">
    <property type="entry name" value="P-loop_NTPase"/>
</dbReference>
<dbReference type="InterPro" id="IPR051782">
    <property type="entry name" value="ABC_Transporter_VariousFunc"/>
</dbReference>
<dbReference type="GO" id="GO:0016887">
    <property type="term" value="F:ATP hydrolysis activity"/>
    <property type="evidence" value="ECO:0007669"/>
    <property type="project" value="InterPro"/>
</dbReference>
<reference evidence="5 6" key="1">
    <citation type="journal article" date="2002" name="Nucleic Acids Res.">
        <title>The complete genomic sequence of Mycoplasma penetrans, an intracellular bacterial pathogen in humans.</title>
        <authorList>
            <person name="Sasaki Y."/>
            <person name="Ishikawa J."/>
            <person name="Yamashita A."/>
            <person name="Oshima K."/>
            <person name="Kenri T."/>
            <person name="Furuya K."/>
            <person name="Yoshino C."/>
            <person name="Horino A."/>
            <person name="Shiba T."/>
            <person name="Sasaki T."/>
            <person name="Hattori M."/>
        </authorList>
    </citation>
    <scope>NUCLEOTIDE SEQUENCE [LARGE SCALE GENOMIC DNA]</scope>
    <source>
        <strain evidence="5 6">HF-2</strain>
    </source>
</reference>